<evidence type="ECO:0008006" key="4">
    <source>
        <dbReference type="Google" id="ProtNLM"/>
    </source>
</evidence>
<dbReference type="Proteomes" id="UP001595632">
    <property type="component" value="Unassembled WGS sequence"/>
</dbReference>
<gene>
    <name evidence="2" type="ORF">ACFOGP_09295</name>
</gene>
<protein>
    <recommendedName>
        <fullName evidence="4">Lipoprotein</fullName>
    </recommendedName>
</protein>
<comment type="caution">
    <text evidence="2">The sequence shown here is derived from an EMBL/GenBank/DDBJ whole genome shotgun (WGS) entry which is preliminary data.</text>
</comment>
<evidence type="ECO:0000313" key="3">
    <source>
        <dbReference type="Proteomes" id="UP001595632"/>
    </source>
</evidence>
<accession>A0ABV7GQG2</accession>
<organism evidence="2 3">
    <name type="scientific">Psychromarinibacter halotolerans</name>
    <dbReference type="NCBI Taxonomy" id="1775175"/>
    <lineage>
        <taxon>Bacteria</taxon>
        <taxon>Pseudomonadati</taxon>
        <taxon>Pseudomonadota</taxon>
        <taxon>Alphaproteobacteria</taxon>
        <taxon>Rhodobacterales</taxon>
        <taxon>Paracoccaceae</taxon>
        <taxon>Psychromarinibacter</taxon>
    </lineage>
</organism>
<reference evidence="3" key="1">
    <citation type="journal article" date="2019" name="Int. J. Syst. Evol. Microbiol.">
        <title>The Global Catalogue of Microorganisms (GCM) 10K type strain sequencing project: providing services to taxonomists for standard genome sequencing and annotation.</title>
        <authorList>
            <consortium name="The Broad Institute Genomics Platform"/>
            <consortium name="The Broad Institute Genome Sequencing Center for Infectious Disease"/>
            <person name="Wu L."/>
            <person name="Ma J."/>
        </authorList>
    </citation>
    <scope>NUCLEOTIDE SEQUENCE [LARGE SCALE GENOMIC DNA]</scope>
    <source>
        <strain evidence="3">KCTC 52366</strain>
    </source>
</reference>
<feature type="signal peptide" evidence="1">
    <location>
        <begin position="1"/>
        <end position="20"/>
    </location>
</feature>
<feature type="chain" id="PRO_5047341856" description="Lipoprotein" evidence="1">
    <location>
        <begin position="21"/>
        <end position="69"/>
    </location>
</feature>
<proteinExistence type="predicted"/>
<dbReference type="RefSeq" id="WP_275632884.1">
    <property type="nucleotide sequence ID" value="NZ_JARGYD010000004.1"/>
</dbReference>
<dbReference type="PROSITE" id="PS51257">
    <property type="entry name" value="PROKAR_LIPOPROTEIN"/>
    <property type="match status" value="1"/>
</dbReference>
<name>A0ABV7GQG2_9RHOB</name>
<keyword evidence="3" id="KW-1185">Reference proteome</keyword>
<sequence>MRIKLSAALLVAALGLSACGDTPLEQGVFGMGAGTGAALLTGADPVTGAIVGAAGNVAYCQYVNQANCR</sequence>
<evidence type="ECO:0000256" key="1">
    <source>
        <dbReference type="SAM" id="SignalP"/>
    </source>
</evidence>
<keyword evidence="1" id="KW-0732">Signal</keyword>
<evidence type="ECO:0000313" key="2">
    <source>
        <dbReference type="EMBL" id="MFC3142903.1"/>
    </source>
</evidence>
<dbReference type="EMBL" id="JBHRTB010000010">
    <property type="protein sequence ID" value="MFC3142903.1"/>
    <property type="molecule type" value="Genomic_DNA"/>
</dbReference>